<keyword evidence="5 6" id="KW-0472">Membrane</keyword>
<dbReference type="PANTHER" id="PTHR35007:SF1">
    <property type="entry name" value="PILUS ASSEMBLY PROTEIN"/>
    <property type="match status" value="1"/>
</dbReference>
<keyword evidence="3 6" id="KW-0812">Transmembrane</keyword>
<dbReference type="RefSeq" id="WP_074746857.1">
    <property type="nucleotide sequence ID" value="NZ_FOCT01000008.1"/>
</dbReference>
<name>A0A1H8K6R2_9PROT</name>
<sequence>MDMLYYLFLIFCFLAVVLLLEGGYLAWHAHRGPEAKRIQERLQAVSAGWGDAETGLMKQRLLSNSPALERFLLQIPRIHSLDRLLQQSGMSLMVTHFLGYTAMTALGGMASAALLGLPFAVTLLCGMAGSALPLFFTLSAKRKRLEKIERQLPEVIDLMGRALKAGHAFSGALQMASTDGPEPAADEFRLTFDEINFGVSVQDALMNLATRVPITDLRYFVIAVLIQRESGGNLAELLDKISGLIRARLTLLGRIRVLSAEGRLSAWILSCLPFAAALVINIVNPGFLAVLWTDPLGLMMVGTALGMMVSGIFVMSHIIKIRV</sequence>
<evidence type="ECO:0000313" key="9">
    <source>
        <dbReference type="Proteomes" id="UP000183898"/>
    </source>
</evidence>
<keyword evidence="4 6" id="KW-1133">Transmembrane helix</keyword>
<feature type="transmembrane region" description="Helical" evidence="6">
    <location>
        <begin position="119"/>
        <end position="140"/>
    </location>
</feature>
<dbReference type="InterPro" id="IPR018076">
    <property type="entry name" value="T2SS_GspF_dom"/>
</dbReference>
<evidence type="ECO:0000256" key="1">
    <source>
        <dbReference type="ARBA" id="ARBA00004651"/>
    </source>
</evidence>
<feature type="transmembrane region" description="Helical" evidence="6">
    <location>
        <begin position="92"/>
        <end position="113"/>
    </location>
</feature>
<protein>
    <submittedName>
        <fullName evidence="8">Tight adherence protein B</fullName>
    </submittedName>
</protein>
<proteinExistence type="predicted"/>
<dbReference type="GO" id="GO:0005886">
    <property type="term" value="C:plasma membrane"/>
    <property type="evidence" value="ECO:0007669"/>
    <property type="project" value="UniProtKB-SubCell"/>
</dbReference>
<dbReference type="InterPro" id="IPR042094">
    <property type="entry name" value="T2SS_GspF_sf"/>
</dbReference>
<dbReference type="EMBL" id="FOCT01000008">
    <property type="protein sequence ID" value="SEN88088.1"/>
    <property type="molecule type" value="Genomic_DNA"/>
</dbReference>
<dbReference type="PANTHER" id="PTHR35007">
    <property type="entry name" value="INTEGRAL MEMBRANE PROTEIN-RELATED"/>
    <property type="match status" value="1"/>
</dbReference>
<dbReference type="Pfam" id="PF00482">
    <property type="entry name" value="T2SSF"/>
    <property type="match status" value="1"/>
</dbReference>
<feature type="transmembrane region" description="Helical" evidence="6">
    <location>
        <begin position="6"/>
        <end position="27"/>
    </location>
</feature>
<dbReference type="InterPro" id="IPR001763">
    <property type="entry name" value="Rhodanese-like_dom"/>
</dbReference>
<evidence type="ECO:0000256" key="6">
    <source>
        <dbReference type="SAM" id="Phobius"/>
    </source>
</evidence>
<accession>A0A1H8K6R2</accession>
<reference evidence="8 9" key="1">
    <citation type="submission" date="2016-10" db="EMBL/GenBank/DDBJ databases">
        <authorList>
            <person name="de Groot N.N."/>
        </authorList>
    </citation>
    <scope>NUCLEOTIDE SEQUENCE [LARGE SCALE GENOMIC DNA]</scope>
    <source>
        <strain evidence="8 9">Nl18</strain>
    </source>
</reference>
<evidence type="ECO:0000256" key="2">
    <source>
        <dbReference type="ARBA" id="ARBA00022475"/>
    </source>
</evidence>
<evidence type="ECO:0000256" key="5">
    <source>
        <dbReference type="ARBA" id="ARBA00023136"/>
    </source>
</evidence>
<feature type="domain" description="Rhodanese" evidence="7">
    <location>
        <begin position="17"/>
        <end position="36"/>
    </location>
</feature>
<dbReference type="PROSITE" id="PS50206">
    <property type="entry name" value="RHODANESE_3"/>
    <property type="match status" value="1"/>
</dbReference>
<feature type="transmembrane region" description="Helical" evidence="6">
    <location>
        <begin position="296"/>
        <end position="319"/>
    </location>
</feature>
<evidence type="ECO:0000256" key="3">
    <source>
        <dbReference type="ARBA" id="ARBA00022692"/>
    </source>
</evidence>
<organism evidence="8 9">
    <name type="scientific">Nitrosospira multiformis</name>
    <dbReference type="NCBI Taxonomy" id="1231"/>
    <lineage>
        <taxon>Bacteria</taxon>
        <taxon>Pseudomonadati</taxon>
        <taxon>Pseudomonadota</taxon>
        <taxon>Betaproteobacteria</taxon>
        <taxon>Nitrosomonadales</taxon>
        <taxon>Nitrosomonadaceae</taxon>
        <taxon>Nitrosospira</taxon>
    </lineage>
</organism>
<dbReference type="Proteomes" id="UP000183898">
    <property type="component" value="Unassembled WGS sequence"/>
</dbReference>
<comment type="subcellular location">
    <subcellularLocation>
        <location evidence="1">Cell membrane</location>
        <topology evidence="1">Multi-pass membrane protein</topology>
    </subcellularLocation>
</comment>
<dbReference type="Gene3D" id="1.20.81.30">
    <property type="entry name" value="Type II secretion system (T2SS), domain F"/>
    <property type="match status" value="1"/>
</dbReference>
<keyword evidence="2" id="KW-1003">Cell membrane</keyword>
<evidence type="ECO:0000256" key="4">
    <source>
        <dbReference type="ARBA" id="ARBA00022989"/>
    </source>
</evidence>
<feature type="transmembrane region" description="Helical" evidence="6">
    <location>
        <begin position="264"/>
        <end position="284"/>
    </location>
</feature>
<evidence type="ECO:0000313" key="8">
    <source>
        <dbReference type="EMBL" id="SEN88088.1"/>
    </source>
</evidence>
<dbReference type="AlphaFoldDB" id="A0A1H8K6R2"/>
<gene>
    <name evidence="8" type="ORF">SAMN05216404_10831</name>
</gene>
<evidence type="ECO:0000259" key="7">
    <source>
        <dbReference type="PROSITE" id="PS50206"/>
    </source>
</evidence>